<protein>
    <submittedName>
        <fullName evidence="1">Uncharacterized protein</fullName>
    </submittedName>
</protein>
<dbReference type="Proteomes" id="UP000249890">
    <property type="component" value="Chromosome"/>
</dbReference>
<reference evidence="1 2" key="1">
    <citation type="submission" date="2017-06" db="EMBL/GenBank/DDBJ databases">
        <title>Complete genome sequence of Paenibacillus donghaensis KCTC 13049T isolated from East Sea sediment, South Korea.</title>
        <authorList>
            <person name="Jung B.K."/>
            <person name="Hong S.-J."/>
            <person name="Shin J.-H."/>
        </authorList>
    </citation>
    <scope>NUCLEOTIDE SEQUENCE [LARGE SCALE GENOMIC DNA]</scope>
    <source>
        <strain evidence="1 2">KCTC 13049</strain>
    </source>
</reference>
<accession>A0A2Z2KK04</accession>
<organism evidence="1 2">
    <name type="scientific">Paenibacillus donghaensis</name>
    <dbReference type="NCBI Taxonomy" id="414771"/>
    <lineage>
        <taxon>Bacteria</taxon>
        <taxon>Bacillati</taxon>
        <taxon>Bacillota</taxon>
        <taxon>Bacilli</taxon>
        <taxon>Bacillales</taxon>
        <taxon>Paenibacillaceae</taxon>
        <taxon>Paenibacillus</taxon>
    </lineage>
</organism>
<dbReference type="EMBL" id="CP021780">
    <property type="protein sequence ID" value="ASA22669.1"/>
    <property type="molecule type" value="Genomic_DNA"/>
</dbReference>
<dbReference type="OrthoDB" id="9941492at2"/>
<gene>
    <name evidence="1" type="ORF">B9T62_18855</name>
</gene>
<name>A0A2Z2KK04_9BACL</name>
<dbReference type="KEGG" id="pdh:B9T62_18855"/>
<keyword evidence="2" id="KW-1185">Reference proteome</keyword>
<dbReference type="AlphaFoldDB" id="A0A2Z2KK04"/>
<dbReference type="RefSeq" id="WP_087916667.1">
    <property type="nucleotide sequence ID" value="NZ_CP021780.1"/>
</dbReference>
<evidence type="ECO:0000313" key="1">
    <source>
        <dbReference type="EMBL" id="ASA22669.1"/>
    </source>
</evidence>
<sequence>MEKYLQEDYDVYESKYLTDKSEIVEYFEDCGREFFNCGQGYYEDEVSLICKIGDKFYDVEIQAEIGSAKQDIGDRLYWVDGINTVEYNEINKPLPKDRTIYTYELELTNDQRTILEDFMQENNIKFNK</sequence>
<evidence type="ECO:0000313" key="2">
    <source>
        <dbReference type="Proteomes" id="UP000249890"/>
    </source>
</evidence>
<proteinExistence type="predicted"/>